<dbReference type="InterPro" id="IPR036034">
    <property type="entry name" value="PDZ_sf"/>
</dbReference>
<evidence type="ECO:0000256" key="11">
    <source>
        <dbReference type="ARBA" id="ARBA00022825"/>
    </source>
</evidence>
<evidence type="ECO:0000313" key="18">
    <source>
        <dbReference type="EMBL" id="QDO95952.1"/>
    </source>
</evidence>
<keyword evidence="9" id="KW-0574">Periplasm</keyword>
<dbReference type="SMART" id="SM00228">
    <property type="entry name" value="PDZ"/>
    <property type="match status" value="2"/>
</dbReference>
<comment type="subcellular location">
    <subcellularLocation>
        <location evidence="2">Periplasm</location>
    </subcellularLocation>
</comment>
<feature type="binding site" evidence="15">
    <location>
        <begin position="227"/>
        <end position="229"/>
    </location>
    <ligand>
        <name>substrate</name>
    </ligand>
</feature>
<comment type="similarity">
    <text evidence="3">Belongs to the peptidase S1C family.</text>
</comment>
<evidence type="ECO:0000256" key="7">
    <source>
        <dbReference type="ARBA" id="ARBA00022729"/>
    </source>
</evidence>
<feature type="domain" description="PDZ" evidence="17">
    <location>
        <begin position="390"/>
        <end position="490"/>
    </location>
</feature>
<proteinExistence type="inferred from homology"/>
<evidence type="ECO:0000256" key="2">
    <source>
        <dbReference type="ARBA" id="ARBA00004418"/>
    </source>
</evidence>
<evidence type="ECO:0000256" key="6">
    <source>
        <dbReference type="ARBA" id="ARBA00022670"/>
    </source>
</evidence>
<sequence length="502" mass="53668">MVMGSMMQDRLVRSCAVAATAIVLMFGAVSPVQARAPEGDFADLAERLLPAVVNISTTQTVQNRGITPEGMPQFPPGSPFEDFFKEFFERQQRGEGGNRPPRQVSSLGSGFIVDARGYVVTNNHVIADADQVRVILHDNTELEAKIIGRDPEVDIAVLKVEPKDRKLTAVNWTDSDKIRVGQWTLAIGNPFGLGGTVTAGIVSARGRDINAGRYDDFIQTDASINKGNSGGPLFDKEGNVIGINTAIFSQSGGSIGIGFAVPANLARPVVQQLIEFGRTKRGWLGVQIQSVTDEMVEALGLQQARGALVAKVVPGGPAQKAGIDSGDVVVSFDGKAIASTNALTRSVAETPVGKTVNVEIMRKGKKQTVKATLGELEAAMASAKTENSQKADAARPRAGRNETELADLGVRIAPLTKELRQKHDIKDDVKGVVITDVENDGPAAKRDVRVGDVIIEMAQSEIRNTDDAVEMLKALKDAKRKVALLQIQRAGEPRFVPVPLKS</sequence>
<dbReference type="InterPro" id="IPR001940">
    <property type="entry name" value="Peptidase_S1C"/>
</dbReference>
<feature type="active site" description="Charge relay system" evidence="14">
    <location>
        <position position="229"/>
    </location>
</feature>
<dbReference type="EMBL" id="CP041636">
    <property type="protein sequence ID" value="QDO95952.1"/>
    <property type="molecule type" value="Genomic_DNA"/>
</dbReference>
<dbReference type="FunFam" id="2.40.10.10:FF:000001">
    <property type="entry name" value="Periplasmic serine protease DegS"/>
    <property type="match status" value="1"/>
</dbReference>
<dbReference type="GO" id="GO:0006508">
    <property type="term" value="P:proteolysis"/>
    <property type="evidence" value="ECO:0007669"/>
    <property type="project" value="UniProtKB-KW"/>
</dbReference>
<evidence type="ECO:0000256" key="13">
    <source>
        <dbReference type="ARBA" id="ARBA00032850"/>
    </source>
</evidence>
<keyword evidence="16" id="KW-0175">Coiled coil</keyword>
<dbReference type="PROSITE" id="PS50106">
    <property type="entry name" value="PDZ"/>
    <property type="match status" value="2"/>
</dbReference>
<gene>
    <name evidence="18" type="ORF">FNB15_01060</name>
</gene>
<dbReference type="Pfam" id="PF13180">
    <property type="entry name" value="PDZ_2"/>
    <property type="match status" value="2"/>
</dbReference>
<evidence type="ECO:0000256" key="10">
    <source>
        <dbReference type="ARBA" id="ARBA00022801"/>
    </source>
</evidence>
<dbReference type="FunFam" id="2.40.10.120:FF:000007">
    <property type="entry name" value="Periplasmic serine endoprotease DegP-like"/>
    <property type="match status" value="1"/>
</dbReference>
<keyword evidence="10" id="KW-0378">Hydrolase</keyword>
<feature type="binding site" evidence="15">
    <location>
        <position position="154"/>
    </location>
    <ligand>
        <name>substrate</name>
    </ligand>
</feature>
<dbReference type="Proteomes" id="UP000317496">
    <property type="component" value="Chromosome"/>
</dbReference>
<evidence type="ECO:0000259" key="17">
    <source>
        <dbReference type="PROSITE" id="PS50106"/>
    </source>
</evidence>
<evidence type="ECO:0000256" key="3">
    <source>
        <dbReference type="ARBA" id="ARBA00010541"/>
    </source>
</evidence>
<dbReference type="InterPro" id="IPR051201">
    <property type="entry name" value="Chloro_Bact_Ser_Proteases"/>
</dbReference>
<dbReference type="NCBIfam" id="TIGR02037">
    <property type="entry name" value="degP_htrA_DO"/>
    <property type="match status" value="1"/>
</dbReference>
<feature type="binding site" evidence="15">
    <location>
        <position position="124"/>
    </location>
    <ligand>
        <name>substrate</name>
    </ligand>
</feature>
<keyword evidence="8" id="KW-0677">Repeat</keyword>
<dbReference type="Gene3D" id="2.40.10.120">
    <property type="match status" value="1"/>
</dbReference>
<dbReference type="SUPFAM" id="SSF50156">
    <property type="entry name" value="PDZ domain-like"/>
    <property type="match status" value="2"/>
</dbReference>
<evidence type="ECO:0000256" key="12">
    <source>
        <dbReference type="ARBA" id="ARBA00023016"/>
    </source>
</evidence>
<name>A0A516GWT2_9PROT</name>
<dbReference type="InterPro" id="IPR011782">
    <property type="entry name" value="Pept_S1C_Do"/>
</dbReference>
<dbReference type="SUPFAM" id="SSF50494">
    <property type="entry name" value="Trypsin-like serine proteases"/>
    <property type="match status" value="1"/>
</dbReference>
<dbReference type="CDD" id="cd10839">
    <property type="entry name" value="cpPDZ1_DegP-like"/>
    <property type="match status" value="1"/>
</dbReference>
<feature type="active site" description="Charge relay system" evidence="14">
    <location>
        <position position="124"/>
    </location>
</feature>
<evidence type="ECO:0000256" key="16">
    <source>
        <dbReference type="SAM" id="Coils"/>
    </source>
</evidence>
<dbReference type="Pfam" id="PF13365">
    <property type="entry name" value="Trypsin_2"/>
    <property type="match status" value="1"/>
</dbReference>
<evidence type="ECO:0000256" key="4">
    <source>
        <dbReference type="ARBA" id="ARBA00013035"/>
    </source>
</evidence>
<feature type="coiled-coil region" evidence="16">
    <location>
        <begin position="455"/>
        <end position="488"/>
    </location>
</feature>
<dbReference type="KEGG" id="fer:FNB15_01060"/>
<dbReference type="GO" id="GO:0004252">
    <property type="term" value="F:serine-type endopeptidase activity"/>
    <property type="evidence" value="ECO:0007669"/>
    <property type="project" value="InterPro"/>
</dbReference>
<keyword evidence="11" id="KW-0720">Serine protease</keyword>
<dbReference type="EC" id="3.4.21.107" evidence="4"/>
<feature type="active site" description="Charge relay system" evidence="14">
    <location>
        <position position="154"/>
    </location>
</feature>
<organism evidence="18 19">
    <name type="scientific">Ferrovibrio terrae</name>
    <dbReference type="NCBI Taxonomy" id="2594003"/>
    <lineage>
        <taxon>Bacteria</taxon>
        <taxon>Pseudomonadati</taxon>
        <taxon>Pseudomonadota</taxon>
        <taxon>Alphaproteobacteria</taxon>
        <taxon>Rhodospirillales</taxon>
        <taxon>Rhodospirillaceae</taxon>
        <taxon>Ferrovibrio</taxon>
    </lineage>
</organism>
<keyword evidence="6 18" id="KW-0645">Protease</keyword>
<accession>A0A516GWT2</accession>
<dbReference type="InterPro" id="IPR009003">
    <property type="entry name" value="Peptidase_S1_PA"/>
</dbReference>
<dbReference type="OrthoDB" id="9758917at2"/>
<evidence type="ECO:0000256" key="5">
    <source>
        <dbReference type="ARBA" id="ARBA00013958"/>
    </source>
</evidence>
<dbReference type="PANTHER" id="PTHR43343:SF3">
    <property type="entry name" value="PROTEASE DO-LIKE 8, CHLOROPLASTIC"/>
    <property type="match status" value="1"/>
</dbReference>
<dbReference type="AlphaFoldDB" id="A0A516GWT2"/>
<dbReference type="PANTHER" id="PTHR43343">
    <property type="entry name" value="PEPTIDASE S12"/>
    <property type="match status" value="1"/>
</dbReference>
<reference evidence="18 19" key="1">
    <citation type="submission" date="2019-07" db="EMBL/GenBank/DDBJ databases">
        <title>Genome sequencing for Ferrovibrio sp. K5.</title>
        <authorList>
            <person name="Park S.-J."/>
        </authorList>
    </citation>
    <scope>NUCLEOTIDE SEQUENCE [LARGE SCALE GENOMIC DNA]</scope>
    <source>
        <strain evidence="18 19">K5</strain>
    </source>
</reference>
<dbReference type="GO" id="GO:0042597">
    <property type="term" value="C:periplasmic space"/>
    <property type="evidence" value="ECO:0007669"/>
    <property type="project" value="UniProtKB-SubCell"/>
</dbReference>
<keyword evidence="7" id="KW-0732">Signal</keyword>
<evidence type="ECO:0000256" key="9">
    <source>
        <dbReference type="ARBA" id="ARBA00022764"/>
    </source>
</evidence>
<keyword evidence="19" id="KW-1185">Reference proteome</keyword>
<evidence type="ECO:0000256" key="15">
    <source>
        <dbReference type="PIRSR" id="PIRSR611782-2"/>
    </source>
</evidence>
<evidence type="ECO:0000256" key="8">
    <source>
        <dbReference type="ARBA" id="ARBA00022737"/>
    </source>
</evidence>
<feature type="domain" description="PDZ" evidence="17">
    <location>
        <begin position="273"/>
        <end position="364"/>
    </location>
</feature>
<keyword evidence="12" id="KW-0346">Stress response</keyword>
<evidence type="ECO:0000256" key="1">
    <source>
        <dbReference type="ARBA" id="ARBA00001772"/>
    </source>
</evidence>
<evidence type="ECO:0000313" key="19">
    <source>
        <dbReference type="Proteomes" id="UP000317496"/>
    </source>
</evidence>
<dbReference type="PRINTS" id="PR00834">
    <property type="entry name" value="PROTEASES2C"/>
</dbReference>
<evidence type="ECO:0000256" key="14">
    <source>
        <dbReference type="PIRSR" id="PIRSR611782-1"/>
    </source>
</evidence>
<dbReference type="Gene3D" id="2.30.42.10">
    <property type="match status" value="2"/>
</dbReference>
<comment type="catalytic activity">
    <reaction evidence="1">
        <text>Acts on substrates that are at least partially unfolded. The cleavage site P1 residue is normally between a pair of hydrophobic residues, such as Val-|-Val.</text>
        <dbReference type="EC" id="3.4.21.107"/>
    </reaction>
</comment>
<protein>
    <recommendedName>
        <fullName evidence="5">Probable periplasmic serine endoprotease DegP-like</fullName>
        <ecNumber evidence="4">3.4.21.107</ecNumber>
    </recommendedName>
    <alternativeName>
        <fullName evidence="13">Protease Do</fullName>
    </alternativeName>
</protein>
<dbReference type="InterPro" id="IPR001478">
    <property type="entry name" value="PDZ"/>
</dbReference>